<organism evidence="3 4">
    <name type="scientific">Nitrosomonas ureae</name>
    <dbReference type="NCBI Taxonomy" id="44577"/>
    <lineage>
        <taxon>Bacteria</taxon>
        <taxon>Pseudomonadati</taxon>
        <taxon>Pseudomonadota</taxon>
        <taxon>Betaproteobacteria</taxon>
        <taxon>Nitrosomonadales</taxon>
        <taxon>Nitrosomonadaceae</taxon>
        <taxon>Nitrosomonas</taxon>
    </lineage>
</organism>
<protein>
    <submittedName>
        <fullName evidence="3">Outer membrane lipoprotein-sorting protein</fullName>
    </submittedName>
</protein>
<evidence type="ECO:0000313" key="3">
    <source>
        <dbReference type="EMBL" id="SDU10270.1"/>
    </source>
</evidence>
<sequence length="212" mass="23770">MLPGIILIMALFIPDSTNPIQSAADHYQHVDAYQATIKSTHSKQPDNPDMIRYYFKKPGHVRIEIIAPVFKGAVLIYSPSSGKVKLWVLGHSKFPSFSLSPENKVIQNPSGQRIDRSDLGALYKNIMALQDHGRTTVIGQESIAGETALHLTVEAERGFSVNDIARFQLWLDITTGFPLKVISYKADGSWIEQVEMSDYRINPVFPPDLFEQ</sequence>
<dbReference type="SUPFAM" id="SSF89392">
    <property type="entry name" value="Prokaryotic lipoproteins and lipoprotein localization factors"/>
    <property type="match status" value="1"/>
</dbReference>
<evidence type="ECO:0000256" key="1">
    <source>
        <dbReference type="ARBA" id="ARBA00022729"/>
    </source>
</evidence>
<dbReference type="AlphaFoldDB" id="A0A1H2FSE3"/>
<gene>
    <name evidence="3" type="ORF">SAMN05216406_12416</name>
</gene>
<keyword evidence="3" id="KW-0449">Lipoprotein</keyword>
<dbReference type="InterPro" id="IPR029046">
    <property type="entry name" value="LolA/LolB/LppX"/>
</dbReference>
<accession>A0A1H2FSE3</accession>
<evidence type="ECO:0000259" key="2">
    <source>
        <dbReference type="Pfam" id="PF03888"/>
    </source>
</evidence>
<reference evidence="4" key="1">
    <citation type="submission" date="2016-10" db="EMBL/GenBank/DDBJ databases">
        <authorList>
            <person name="Varghese N."/>
            <person name="Submissions S."/>
        </authorList>
    </citation>
    <scope>NUCLEOTIDE SEQUENCE [LARGE SCALE GENOMIC DNA]</scope>
    <source>
        <strain evidence="4">Nm10</strain>
    </source>
</reference>
<name>A0A1H2FSE3_9PROT</name>
<dbReference type="EMBL" id="FNLN01000024">
    <property type="protein sequence ID" value="SDU10270.1"/>
    <property type="molecule type" value="Genomic_DNA"/>
</dbReference>
<keyword evidence="4" id="KW-1185">Reference proteome</keyword>
<dbReference type="KEGG" id="nur:ATY38_09400"/>
<proteinExistence type="predicted"/>
<dbReference type="Proteomes" id="UP000182882">
    <property type="component" value="Unassembled WGS sequence"/>
</dbReference>
<dbReference type="Gene3D" id="2.50.20.10">
    <property type="entry name" value="Lipoprotein localisation LolA/LolB/LppX"/>
    <property type="match status" value="1"/>
</dbReference>
<feature type="domain" description="MucB/RseB N-terminal" evidence="2">
    <location>
        <begin position="112"/>
        <end position="207"/>
    </location>
</feature>
<evidence type="ECO:0000313" key="4">
    <source>
        <dbReference type="Proteomes" id="UP000182882"/>
    </source>
</evidence>
<keyword evidence="1" id="KW-0732">Signal</keyword>
<dbReference type="InterPro" id="IPR033434">
    <property type="entry name" value="MucB/RseB_N"/>
</dbReference>
<dbReference type="Pfam" id="PF03888">
    <property type="entry name" value="MucB_RseB"/>
    <property type="match status" value="1"/>
</dbReference>
<dbReference type="RefSeq" id="WP_062559071.1">
    <property type="nucleotide sequence ID" value="NZ_CP013341.1"/>
</dbReference>